<proteinExistence type="predicted"/>
<organism evidence="1 2">
    <name type="scientific">Blautia hydrogenotrophica (strain DSM 10507 / JCM 14656 / S5a33)</name>
    <name type="common">Ruminococcus hydrogenotrophicus</name>
    <dbReference type="NCBI Taxonomy" id="476272"/>
    <lineage>
        <taxon>Bacteria</taxon>
        <taxon>Bacillati</taxon>
        <taxon>Bacillota</taxon>
        <taxon>Clostridia</taxon>
        <taxon>Lachnospirales</taxon>
        <taxon>Lachnospiraceae</taxon>
        <taxon>Blautia</taxon>
    </lineage>
</organism>
<reference evidence="1 2" key="1">
    <citation type="submission" date="2009-01" db="EMBL/GenBank/DDBJ databases">
        <authorList>
            <person name="Fulton L."/>
            <person name="Clifton S."/>
            <person name="Fulton B."/>
            <person name="Xu J."/>
            <person name="Minx P."/>
            <person name="Pepin K.H."/>
            <person name="Johnson M."/>
            <person name="Bhonagiri V."/>
            <person name="Nash W.E."/>
            <person name="Mardis E.R."/>
            <person name="Wilson R.K."/>
        </authorList>
    </citation>
    <scope>NUCLEOTIDE SEQUENCE [LARGE SCALE GENOMIC DNA]</scope>
    <source>
        <strain evidence="2">DSM 10507 / JCM 14656 / S5a33</strain>
    </source>
</reference>
<name>C0CIC4_BLAHS</name>
<reference evidence="1 2" key="2">
    <citation type="submission" date="2009-02" db="EMBL/GenBank/DDBJ databases">
        <title>Draft genome sequence of Blautia hydrogenotrophica DSM 10507 (Ruminococcus hydrogenotrophicus DSM 10507).</title>
        <authorList>
            <person name="Sudarsanam P."/>
            <person name="Ley R."/>
            <person name="Guruge J."/>
            <person name="Turnbaugh P.J."/>
            <person name="Mahowald M."/>
            <person name="Liep D."/>
            <person name="Gordon J."/>
        </authorList>
    </citation>
    <scope>NUCLEOTIDE SEQUENCE [LARGE SCALE GENOMIC DNA]</scope>
    <source>
        <strain evidence="2">DSM 10507 / JCM 14656 / S5a33</strain>
    </source>
</reference>
<protein>
    <submittedName>
        <fullName evidence="1">Uncharacterized protein</fullName>
    </submittedName>
</protein>
<comment type="caution">
    <text evidence="1">The sequence shown here is derived from an EMBL/GenBank/DDBJ whole genome shotgun (WGS) entry which is preliminary data.</text>
</comment>
<dbReference type="PATRIC" id="fig|476272.21.peg.3595"/>
<evidence type="ECO:0000313" key="1">
    <source>
        <dbReference type="EMBL" id="EEG50422.1"/>
    </source>
</evidence>
<evidence type="ECO:0000313" key="2">
    <source>
        <dbReference type="Proteomes" id="UP000003100"/>
    </source>
</evidence>
<dbReference type="Proteomes" id="UP000003100">
    <property type="component" value="Unassembled WGS sequence"/>
</dbReference>
<keyword evidence="2" id="KW-1185">Reference proteome</keyword>
<dbReference type="HOGENOM" id="CLU_3285701_0_0_9"/>
<gene>
    <name evidence="1" type="ORF">RUMHYD_00588</name>
</gene>
<sequence>MITDFYCLNLYKSGIMFLTIEMHLSFWRDQEKEDSEDGSF</sequence>
<dbReference type="AlphaFoldDB" id="C0CIC4"/>
<accession>C0CIC4</accession>
<dbReference type="EMBL" id="ACBZ01000023">
    <property type="protein sequence ID" value="EEG50422.1"/>
    <property type="molecule type" value="Genomic_DNA"/>
</dbReference>